<dbReference type="InterPro" id="IPR038377">
    <property type="entry name" value="Na/Glc_symporter_sf"/>
</dbReference>
<keyword evidence="12" id="KW-0739">Sodium transport</keyword>
<evidence type="ECO:0000256" key="5">
    <source>
        <dbReference type="ARBA" id="ARBA00022847"/>
    </source>
</evidence>
<evidence type="ECO:0000256" key="6">
    <source>
        <dbReference type="ARBA" id="ARBA00022979"/>
    </source>
</evidence>
<name>A0AAQ4R8Q4_GASAC</name>
<evidence type="ECO:0000256" key="7">
    <source>
        <dbReference type="ARBA" id="ARBA00022989"/>
    </source>
</evidence>
<dbReference type="InterPro" id="IPR052244">
    <property type="entry name" value="Choline_transporter"/>
</dbReference>
<keyword evidence="9" id="KW-0406">Ion transport</keyword>
<evidence type="ECO:0000313" key="15">
    <source>
        <dbReference type="Ensembl" id="ENSGACP00000059412.1"/>
    </source>
</evidence>
<dbReference type="PANTHER" id="PTHR45897:SF5">
    <property type="entry name" value="HIGH AFFINITY CHOLINE TRANSPORTER 1"/>
    <property type="match status" value="1"/>
</dbReference>
<evidence type="ECO:0000256" key="3">
    <source>
        <dbReference type="ARBA" id="ARBA00022448"/>
    </source>
</evidence>
<accession>A0AAQ4R8Q4</accession>
<evidence type="ECO:0000256" key="11">
    <source>
        <dbReference type="ARBA" id="ARBA00023180"/>
    </source>
</evidence>
<reference evidence="15" key="2">
    <citation type="submission" date="2025-08" db="UniProtKB">
        <authorList>
            <consortium name="Ensembl"/>
        </authorList>
    </citation>
    <scope>IDENTIFICATION</scope>
</reference>
<organism evidence="15 16">
    <name type="scientific">Gasterosteus aculeatus aculeatus</name>
    <name type="common">three-spined stickleback</name>
    <dbReference type="NCBI Taxonomy" id="481459"/>
    <lineage>
        <taxon>Eukaryota</taxon>
        <taxon>Metazoa</taxon>
        <taxon>Chordata</taxon>
        <taxon>Craniata</taxon>
        <taxon>Vertebrata</taxon>
        <taxon>Euteleostomi</taxon>
        <taxon>Actinopterygii</taxon>
        <taxon>Neopterygii</taxon>
        <taxon>Teleostei</taxon>
        <taxon>Neoteleostei</taxon>
        <taxon>Acanthomorphata</taxon>
        <taxon>Eupercaria</taxon>
        <taxon>Perciformes</taxon>
        <taxon>Cottioidei</taxon>
        <taxon>Gasterosteales</taxon>
        <taxon>Gasterosteidae</taxon>
        <taxon>Gasterosteus</taxon>
    </lineage>
</organism>
<dbReference type="Pfam" id="PF00474">
    <property type="entry name" value="SSF"/>
    <property type="match status" value="1"/>
</dbReference>
<keyword evidence="10 14" id="KW-0472">Membrane</keyword>
<evidence type="ECO:0000256" key="9">
    <source>
        <dbReference type="ARBA" id="ARBA00023065"/>
    </source>
</evidence>
<dbReference type="Gene3D" id="1.20.1730.10">
    <property type="entry name" value="Sodium/glucose cotransporter"/>
    <property type="match status" value="1"/>
</dbReference>
<dbReference type="PROSITE" id="PS50283">
    <property type="entry name" value="NA_SOLUT_SYMP_3"/>
    <property type="match status" value="1"/>
</dbReference>
<reference evidence="15 16" key="1">
    <citation type="journal article" date="2021" name="G3 (Bethesda)">
        <title>Improved contiguity of the threespine stickleback genome using long-read sequencing.</title>
        <authorList>
            <person name="Nath S."/>
            <person name="Shaw D.E."/>
            <person name="White M.A."/>
        </authorList>
    </citation>
    <scope>NUCLEOTIDE SEQUENCE [LARGE SCALE GENOMIC DNA]</scope>
    <source>
        <strain evidence="15 16">Lake Benthic</strain>
    </source>
</reference>
<sequence>MATVLVVSRLASWLSEKGLLARASDAEADTAMKYTAPVGTHEEEAERKSSLTTRTMAVNWPGLLSLCVFYMMILAMGIWASRKSKREEKKCTGNRSEVTMVGGRNLNIWVSICTMTATWVGGGYILGNAEVVYDPTKGLVWATGPLAFFMNLVLGALFFVKPIRSKNYVTLMDPFQEKYGDKVAAVLFIPALLGDILWVACILGALGGTISVVMDISSALAVCVSAAVAIVYTLMGGLYAVAYTDVVQLSLMLVGLVQTLHF</sequence>
<evidence type="ECO:0000256" key="13">
    <source>
        <dbReference type="RuleBase" id="RU362091"/>
    </source>
</evidence>
<feature type="transmembrane region" description="Helical" evidence="14">
    <location>
        <begin position="139"/>
        <end position="163"/>
    </location>
</feature>
<keyword evidence="4 14" id="KW-0812">Transmembrane</keyword>
<evidence type="ECO:0000256" key="14">
    <source>
        <dbReference type="SAM" id="Phobius"/>
    </source>
</evidence>
<evidence type="ECO:0000256" key="2">
    <source>
        <dbReference type="ARBA" id="ARBA00006434"/>
    </source>
</evidence>
<keyword evidence="8" id="KW-0915">Sodium</keyword>
<comment type="subcellular location">
    <subcellularLocation>
        <location evidence="1">Membrane</location>
        <topology evidence="1">Multi-pass membrane protein</topology>
    </subcellularLocation>
</comment>
<dbReference type="AlphaFoldDB" id="A0AAQ4R8Q4"/>
<dbReference type="GO" id="GO:0005307">
    <property type="term" value="F:choline:sodium symporter activity"/>
    <property type="evidence" value="ECO:0007669"/>
    <property type="project" value="TreeGrafter"/>
</dbReference>
<feature type="transmembrane region" description="Helical" evidence="14">
    <location>
        <begin position="106"/>
        <end position="127"/>
    </location>
</feature>
<dbReference type="GeneTree" id="ENSGT00940000163454"/>
<feature type="transmembrane region" description="Helical" evidence="14">
    <location>
        <begin position="219"/>
        <end position="242"/>
    </location>
</feature>
<evidence type="ECO:0000256" key="10">
    <source>
        <dbReference type="ARBA" id="ARBA00023136"/>
    </source>
</evidence>
<keyword evidence="5" id="KW-0769">Symport</keyword>
<protein>
    <submittedName>
        <fullName evidence="15">Uncharacterized protein</fullName>
    </submittedName>
</protein>
<feature type="transmembrane region" description="Helical" evidence="14">
    <location>
        <begin position="60"/>
        <end position="80"/>
    </location>
</feature>
<dbReference type="GO" id="GO:0005886">
    <property type="term" value="C:plasma membrane"/>
    <property type="evidence" value="ECO:0007669"/>
    <property type="project" value="TreeGrafter"/>
</dbReference>
<keyword evidence="16" id="KW-1185">Reference proteome</keyword>
<evidence type="ECO:0000256" key="12">
    <source>
        <dbReference type="ARBA" id="ARBA00023201"/>
    </source>
</evidence>
<keyword evidence="6" id="KW-0530">Neurotransmitter biosynthesis</keyword>
<feature type="transmembrane region" description="Helical" evidence="14">
    <location>
        <begin position="183"/>
        <end position="207"/>
    </location>
</feature>
<keyword evidence="7 14" id="KW-1133">Transmembrane helix</keyword>
<keyword evidence="3" id="KW-0813">Transport</keyword>
<comment type="similarity">
    <text evidence="2 13">Belongs to the sodium:solute symporter (SSF) (TC 2.A.21) family.</text>
</comment>
<dbReference type="InterPro" id="IPR001734">
    <property type="entry name" value="Na/solute_symporter"/>
</dbReference>
<dbReference type="Proteomes" id="UP000007635">
    <property type="component" value="Chromosome IV"/>
</dbReference>
<evidence type="ECO:0000256" key="1">
    <source>
        <dbReference type="ARBA" id="ARBA00004141"/>
    </source>
</evidence>
<dbReference type="Ensembl" id="ENSGACT00000080810.1">
    <property type="protein sequence ID" value="ENSGACP00000059412.1"/>
    <property type="gene ID" value="ENSGACG00000031529.1"/>
</dbReference>
<evidence type="ECO:0000313" key="16">
    <source>
        <dbReference type="Proteomes" id="UP000007635"/>
    </source>
</evidence>
<evidence type="ECO:0000256" key="4">
    <source>
        <dbReference type="ARBA" id="ARBA00022692"/>
    </source>
</evidence>
<proteinExistence type="inferred from homology"/>
<evidence type="ECO:0000256" key="8">
    <source>
        <dbReference type="ARBA" id="ARBA00023053"/>
    </source>
</evidence>
<dbReference type="GO" id="GO:0008292">
    <property type="term" value="P:acetylcholine biosynthetic process"/>
    <property type="evidence" value="ECO:0007669"/>
    <property type="project" value="TreeGrafter"/>
</dbReference>
<dbReference type="PANTHER" id="PTHR45897">
    <property type="entry name" value="HIGH-AFFINITY CHOLINE TRANSPORTER 1"/>
    <property type="match status" value="1"/>
</dbReference>
<keyword evidence="11" id="KW-0325">Glycoprotein</keyword>
<reference evidence="15" key="3">
    <citation type="submission" date="2025-09" db="UniProtKB">
        <authorList>
            <consortium name="Ensembl"/>
        </authorList>
    </citation>
    <scope>IDENTIFICATION</scope>
</reference>